<evidence type="ECO:0000256" key="3">
    <source>
        <dbReference type="ARBA" id="ARBA00022777"/>
    </source>
</evidence>
<feature type="region of interest" description="Disordered" evidence="6">
    <location>
        <begin position="1"/>
        <end position="89"/>
    </location>
</feature>
<evidence type="ECO:0000256" key="6">
    <source>
        <dbReference type="SAM" id="MobiDB-lite"/>
    </source>
</evidence>
<sequence length="501" mass="54917">MKNTDDQQTKLRSAEPDATLHRSGTELHTLVRAEHEGTLVRDSTEESDTAARTLQAGRPVQDPDAPFAPTLKAPESGAPSIPQGGSLDPGSVIKQRFVLETMLGKGGMGLVFGAVDRRKLEARDPNPHVALKVLNADFARHPQSFMALQREARKAQTLAHPNVVTVFDFDRDGDTVYMTMELLKGRSLDAIVREGRGKGNSAEFALPIIRGIAEGLAYAHRKGIVHSDLKPGNVFIASDGTAKILDFGIARAVPSSITEENKDEFDAGSLGAYTEAYATDEMVAGVDPHTADDMYALGIIAYELVTGFHPYQRHSAPNARKLGIKPDPLKGLKRKHARAIERCLSFERKDRPQTAGEFLKLFRGVTRLQKFTLAASAVLALTAGYFGYQNYLETSPSIAFSDLPATSQQDFRTAMKEGDEAWAFYENEGLDDGIMSALASYARAYDIHPRNREAVAALNRTADEVLRVTKDDPARRHEMAESLQQLSAHFRKYAPVVDAAR</sequence>
<evidence type="ECO:0000313" key="8">
    <source>
        <dbReference type="EMBL" id="GFE78258.1"/>
    </source>
</evidence>
<feature type="binding site" evidence="5">
    <location>
        <position position="132"/>
    </location>
    <ligand>
        <name>ATP</name>
        <dbReference type="ChEBI" id="CHEBI:30616"/>
    </ligand>
</feature>
<dbReference type="InterPro" id="IPR011009">
    <property type="entry name" value="Kinase-like_dom_sf"/>
</dbReference>
<dbReference type="Pfam" id="PF00069">
    <property type="entry name" value="Pkinase"/>
    <property type="match status" value="1"/>
</dbReference>
<dbReference type="InterPro" id="IPR000719">
    <property type="entry name" value="Prot_kinase_dom"/>
</dbReference>
<evidence type="ECO:0000256" key="4">
    <source>
        <dbReference type="ARBA" id="ARBA00022840"/>
    </source>
</evidence>
<comment type="caution">
    <text evidence="8">The sequence shown here is derived from an EMBL/GenBank/DDBJ whole genome shotgun (WGS) entry which is preliminary data.</text>
</comment>
<keyword evidence="3" id="KW-0418">Kinase</keyword>
<organism evidence="8 9">
    <name type="scientific">Steroidobacter agaridevorans</name>
    <dbReference type="NCBI Taxonomy" id="2695856"/>
    <lineage>
        <taxon>Bacteria</taxon>
        <taxon>Pseudomonadati</taxon>
        <taxon>Pseudomonadota</taxon>
        <taxon>Gammaproteobacteria</taxon>
        <taxon>Steroidobacterales</taxon>
        <taxon>Steroidobacteraceae</taxon>
        <taxon>Steroidobacter</taxon>
    </lineage>
</organism>
<dbReference type="GO" id="GO:0005524">
    <property type="term" value="F:ATP binding"/>
    <property type="evidence" value="ECO:0007669"/>
    <property type="project" value="UniProtKB-UniRule"/>
</dbReference>
<dbReference type="PROSITE" id="PS00108">
    <property type="entry name" value="PROTEIN_KINASE_ST"/>
    <property type="match status" value="1"/>
</dbReference>
<dbReference type="Gene3D" id="3.30.200.20">
    <property type="entry name" value="Phosphorylase Kinase, domain 1"/>
    <property type="match status" value="1"/>
</dbReference>
<feature type="domain" description="Protein kinase" evidence="7">
    <location>
        <begin position="97"/>
        <end position="363"/>
    </location>
</feature>
<dbReference type="InterPro" id="IPR017441">
    <property type="entry name" value="Protein_kinase_ATP_BS"/>
</dbReference>
<keyword evidence="9" id="KW-1185">Reference proteome</keyword>
<keyword evidence="2 5" id="KW-0547">Nucleotide-binding</keyword>
<evidence type="ECO:0000256" key="1">
    <source>
        <dbReference type="ARBA" id="ARBA00022679"/>
    </source>
</evidence>
<dbReference type="Proteomes" id="UP000445000">
    <property type="component" value="Unassembled WGS sequence"/>
</dbReference>
<dbReference type="SMART" id="SM00220">
    <property type="entry name" value="S_TKc"/>
    <property type="match status" value="1"/>
</dbReference>
<dbReference type="PANTHER" id="PTHR43289:SF6">
    <property type="entry name" value="SERINE_THREONINE-PROTEIN KINASE NEKL-3"/>
    <property type="match status" value="1"/>
</dbReference>
<evidence type="ECO:0000313" key="9">
    <source>
        <dbReference type="Proteomes" id="UP000445000"/>
    </source>
</evidence>
<dbReference type="PROSITE" id="PS00107">
    <property type="entry name" value="PROTEIN_KINASE_ATP"/>
    <property type="match status" value="1"/>
</dbReference>
<evidence type="ECO:0000256" key="5">
    <source>
        <dbReference type="PROSITE-ProRule" id="PRU10141"/>
    </source>
</evidence>
<dbReference type="PROSITE" id="PS50011">
    <property type="entry name" value="PROTEIN_KINASE_DOM"/>
    <property type="match status" value="1"/>
</dbReference>
<proteinExistence type="predicted"/>
<dbReference type="InterPro" id="IPR008271">
    <property type="entry name" value="Ser/Thr_kinase_AS"/>
</dbReference>
<dbReference type="PANTHER" id="PTHR43289">
    <property type="entry name" value="MITOGEN-ACTIVATED PROTEIN KINASE KINASE KINASE 20-RELATED"/>
    <property type="match status" value="1"/>
</dbReference>
<protein>
    <recommendedName>
        <fullName evidence="7">Protein kinase domain-containing protein</fullName>
    </recommendedName>
</protein>
<dbReference type="CDD" id="cd14014">
    <property type="entry name" value="STKc_PknB_like"/>
    <property type="match status" value="1"/>
</dbReference>
<reference evidence="9" key="1">
    <citation type="submission" date="2020-01" db="EMBL/GenBank/DDBJ databases">
        <title>'Steroidobacter agaridevorans' sp. nov., agar-degrading bacteria isolated from rhizosphere soils.</title>
        <authorList>
            <person name="Ikenaga M."/>
            <person name="Kataoka M."/>
            <person name="Murouchi A."/>
            <person name="Katsuragi S."/>
            <person name="Sakai M."/>
        </authorList>
    </citation>
    <scope>NUCLEOTIDE SEQUENCE [LARGE SCALE GENOMIC DNA]</scope>
    <source>
        <strain evidence="9">YU21-B</strain>
    </source>
</reference>
<keyword evidence="1" id="KW-0808">Transferase</keyword>
<dbReference type="RefSeq" id="WP_161810183.1">
    <property type="nucleotide sequence ID" value="NZ_BLJN01000001.1"/>
</dbReference>
<feature type="compositionally biased region" description="Basic and acidic residues" evidence="6">
    <location>
        <begin position="1"/>
        <end position="44"/>
    </location>
</feature>
<dbReference type="AlphaFoldDB" id="A0A829Y5N4"/>
<keyword evidence="4 5" id="KW-0067">ATP-binding</keyword>
<gene>
    <name evidence="8" type="ORF">GCM10011487_02580</name>
</gene>
<dbReference type="GO" id="GO:0004674">
    <property type="term" value="F:protein serine/threonine kinase activity"/>
    <property type="evidence" value="ECO:0007669"/>
    <property type="project" value="TreeGrafter"/>
</dbReference>
<accession>A0A829Y5N4</accession>
<evidence type="ECO:0000256" key="2">
    <source>
        <dbReference type="ARBA" id="ARBA00022741"/>
    </source>
</evidence>
<evidence type="ECO:0000259" key="7">
    <source>
        <dbReference type="PROSITE" id="PS50011"/>
    </source>
</evidence>
<dbReference type="EMBL" id="BLJN01000001">
    <property type="protein sequence ID" value="GFE78258.1"/>
    <property type="molecule type" value="Genomic_DNA"/>
</dbReference>
<name>A0A829Y5N4_9GAMM</name>
<dbReference type="Gene3D" id="1.10.510.10">
    <property type="entry name" value="Transferase(Phosphotransferase) domain 1"/>
    <property type="match status" value="1"/>
</dbReference>
<dbReference type="SUPFAM" id="SSF56112">
    <property type="entry name" value="Protein kinase-like (PK-like)"/>
    <property type="match status" value="1"/>
</dbReference>